<evidence type="ECO:0000313" key="3">
    <source>
        <dbReference type="EMBL" id="XCJ70291.1"/>
    </source>
</evidence>
<dbReference type="AlphaFoldDB" id="A0AAU8IPI5"/>
<evidence type="ECO:0000259" key="1">
    <source>
        <dbReference type="Pfam" id="PF18082"/>
    </source>
</evidence>
<protein>
    <submittedName>
        <fullName evidence="3">Acyltransferase domain-containing protein</fullName>
    </submittedName>
</protein>
<reference evidence="3" key="1">
    <citation type="submission" date="2024-06" db="EMBL/GenBank/DDBJ databases">
        <title>Streptomyces sp. strain HUAS MG91 genome sequences.</title>
        <authorList>
            <person name="Mo P."/>
        </authorList>
    </citation>
    <scope>NUCLEOTIDE SEQUENCE</scope>
    <source>
        <strain evidence="3">HUAS MG91</strain>
    </source>
</reference>
<organism evidence="3">
    <name type="scientific">Streptomyces tabacisoli</name>
    <dbReference type="NCBI Taxonomy" id="3156398"/>
    <lineage>
        <taxon>Bacteria</taxon>
        <taxon>Bacillati</taxon>
        <taxon>Actinomycetota</taxon>
        <taxon>Actinomycetes</taxon>
        <taxon>Kitasatosporales</taxon>
        <taxon>Streptomycetaceae</taxon>
        <taxon>Streptomyces</taxon>
    </lineage>
</organism>
<feature type="domain" description="GNAT-like C-terminal" evidence="2">
    <location>
        <begin position="170"/>
        <end position="332"/>
    </location>
</feature>
<name>A0AAU8IPI5_9ACTN</name>
<keyword evidence="3" id="KW-0808">Transferase</keyword>
<feature type="domain" description="N-acyltransferase N-terminal" evidence="1">
    <location>
        <begin position="38"/>
        <end position="168"/>
    </location>
</feature>
<dbReference type="InterPro" id="IPR041273">
    <property type="entry name" value="NAT_N"/>
</dbReference>
<dbReference type="Pfam" id="PF18164">
    <property type="entry name" value="GNAT_C"/>
    <property type="match status" value="1"/>
</dbReference>
<dbReference type="KEGG" id="stac:ABII15_10050"/>
<dbReference type="InterPro" id="IPR041644">
    <property type="entry name" value="GNAT_C"/>
</dbReference>
<dbReference type="EMBL" id="CP159534">
    <property type="protein sequence ID" value="XCJ70291.1"/>
    <property type="molecule type" value="Genomic_DNA"/>
</dbReference>
<keyword evidence="3" id="KW-0012">Acyltransferase</keyword>
<dbReference type="RefSeq" id="WP_353941939.1">
    <property type="nucleotide sequence ID" value="NZ_CP159534.1"/>
</dbReference>
<dbReference type="GO" id="GO:0016746">
    <property type="term" value="F:acyltransferase activity"/>
    <property type="evidence" value="ECO:0007669"/>
    <property type="project" value="UniProtKB-KW"/>
</dbReference>
<dbReference type="Gene3D" id="3.40.630.120">
    <property type="match status" value="1"/>
</dbReference>
<dbReference type="Pfam" id="PF18082">
    <property type="entry name" value="NAT_N"/>
    <property type="match status" value="1"/>
</dbReference>
<accession>A0AAU8IPI5</accession>
<sequence length="334" mass="36495">MPDLLETLAGDKECAAWLAALDDPAIPRLAAALPSDLDLPDILLDLAVPHEDIAQLLALHREMTDSAELTELLERAVSGLLWRLGTPGEGTGLPDVPAAAGALGRCFAVFVFVAALPHVRALHHELGIPDDVSRHTLADLGRNLAVHRRRLGTTGLLVPWWPTRHFRGELYQLGRLQFERQRLGERTGAAVAAAGGGAGPGDPCLSVHIPDFRGPFTPRACDDSIARAREFFARHFPSEPVRVAVCHSWLLDEQLRRYLPADSNIVRFQERFELIRTPPGTAPEPEDDTPVAFVFGGTGTPRAELPRRTGLQRAVLGHLDAGGHWYLGHGWFPM</sequence>
<proteinExistence type="predicted"/>
<gene>
    <name evidence="3" type="ORF">ABII15_10050</name>
</gene>
<evidence type="ECO:0000259" key="2">
    <source>
        <dbReference type="Pfam" id="PF18164"/>
    </source>
</evidence>